<dbReference type="OrthoDB" id="9766126at2"/>
<protein>
    <recommendedName>
        <fullName evidence="2">VWFA domain-containing protein</fullName>
    </recommendedName>
</protein>
<evidence type="ECO:0000313" key="4">
    <source>
        <dbReference type="Proteomes" id="UP000217209"/>
    </source>
</evidence>
<dbReference type="SUPFAM" id="SSF53300">
    <property type="entry name" value="vWA-like"/>
    <property type="match status" value="1"/>
</dbReference>
<keyword evidence="4" id="KW-1185">Reference proteome</keyword>
<dbReference type="EMBL" id="CP019688">
    <property type="protein sequence ID" value="AQQ14912.1"/>
    <property type="molecule type" value="Genomic_DNA"/>
</dbReference>
<dbReference type="CDD" id="cd00198">
    <property type="entry name" value="vWFA"/>
    <property type="match status" value="1"/>
</dbReference>
<dbReference type="InterPro" id="IPR002035">
    <property type="entry name" value="VWF_A"/>
</dbReference>
<dbReference type="SMART" id="SM00327">
    <property type="entry name" value="VWA"/>
    <property type="match status" value="1"/>
</dbReference>
<evidence type="ECO:0000259" key="2">
    <source>
        <dbReference type="SMART" id="SM00327"/>
    </source>
</evidence>
<reference evidence="3 4" key="1">
    <citation type="submission" date="2016-12" db="EMBL/GenBank/DDBJ databases">
        <authorList>
            <person name="Song W.-J."/>
            <person name="Kurnit D.M."/>
        </authorList>
    </citation>
    <scope>NUCLEOTIDE SEQUENCE [LARGE SCALE GENOMIC DNA]</scope>
    <source>
        <strain evidence="3 4">DSM 30827</strain>
    </source>
</reference>
<feature type="region of interest" description="Disordered" evidence="1">
    <location>
        <begin position="1"/>
        <end position="29"/>
    </location>
</feature>
<dbReference type="AlphaFoldDB" id="A0A1Q2HVQ6"/>
<feature type="compositionally biased region" description="Basic and acidic residues" evidence="1">
    <location>
        <begin position="396"/>
        <end position="408"/>
    </location>
</feature>
<dbReference type="Proteomes" id="UP000217209">
    <property type="component" value="Chromosome"/>
</dbReference>
<feature type="domain" description="VWFA" evidence="2">
    <location>
        <begin position="479"/>
        <end position="661"/>
    </location>
</feature>
<organism evidence="3 4">
    <name type="scientific">Corynebacterium glaucum</name>
    <dbReference type="NCBI Taxonomy" id="187491"/>
    <lineage>
        <taxon>Bacteria</taxon>
        <taxon>Bacillati</taxon>
        <taxon>Actinomycetota</taxon>
        <taxon>Actinomycetes</taxon>
        <taxon>Mycobacteriales</taxon>
        <taxon>Corynebacteriaceae</taxon>
        <taxon>Corynebacterium</taxon>
    </lineage>
</organism>
<sequence>MANAYSSRGPRRGARYRAYTPGPDPLAPPPDLTKAVRAIANDVMTGYSAQQALREYLRRGGQGLEGYDDLMARLAERRQAMLSQHNLTGTLRDVQKLLDEAVLAERGQLARDVEMDDLDRSMREMTLDNLPDSPAAAVSELGEYEWASGEAREKFDQIKDLLGREILDQRFAGMKGALENATDEDRAAVAEMLRDLNVLLGKHRAGMAADADFEEFMAKHGHQFPENPKNIDELAELLAQRSAAAQRMLNSMTEEQRRELMELAAQAFGSEELMNLVSELDANLRGIRPDLDWTSGEQFSGDDPLGLGDASRAMRDIGRMDQLADTLSGARPGDIDLDDIADLLGEDAATNAQMLKDLERALRDSGLLNKGESGSLQLSPRAMRMLGKALLDDAAQHLSSREGQRDTRLAGQTGEATGGTRPWEFGDTQPWDTTRTITNAIQRTVAEGGSAANFAGDLAGGVRIQVGDIEVVETEARTRNAVALLVDTSFSMAMEGRWMPMKQTALALHHLMSTQFRGDELTLIGFGLYAQTLSIEELTGLPPIQEKGTNLHHALLLAEQFFTRHPGLDPTLLIVTDGEPTSMLTEWGEAHFNWPTDRITLARTIDALDSVTKRGARITFFRLADDPGLIALLDAMANRSGANVVAPDLDELGGAVVGEYLRGWF</sequence>
<name>A0A1Q2HVQ6_9CORY</name>
<dbReference type="InterPro" id="IPR036465">
    <property type="entry name" value="vWFA_dom_sf"/>
</dbReference>
<evidence type="ECO:0000313" key="3">
    <source>
        <dbReference type="EMBL" id="AQQ14912.1"/>
    </source>
</evidence>
<dbReference type="KEGG" id="cgv:CGLAU_04690"/>
<accession>A0A1Q2HVQ6</accession>
<dbReference type="RefSeq" id="WP_095659679.1">
    <property type="nucleotide sequence ID" value="NZ_CP019688.1"/>
</dbReference>
<feature type="region of interest" description="Disordered" evidence="1">
    <location>
        <begin position="396"/>
        <end position="431"/>
    </location>
</feature>
<evidence type="ECO:0000256" key="1">
    <source>
        <dbReference type="SAM" id="MobiDB-lite"/>
    </source>
</evidence>
<dbReference type="Gene3D" id="3.40.50.410">
    <property type="entry name" value="von Willebrand factor, type A domain"/>
    <property type="match status" value="1"/>
</dbReference>
<gene>
    <name evidence="3" type="ORF">CGLAU_04690</name>
</gene>
<proteinExistence type="predicted"/>